<proteinExistence type="predicted"/>
<organism evidence="2">
    <name type="scientific">bioreactor metagenome</name>
    <dbReference type="NCBI Taxonomy" id="1076179"/>
    <lineage>
        <taxon>unclassified sequences</taxon>
        <taxon>metagenomes</taxon>
        <taxon>ecological metagenomes</taxon>
    </lineage>
</organism>
<gene>
    <name evidence="2" type="ORF">SDC9_32327</name>
</gene>
<dbReference type="AlphaFoldDB" id="A0A644V566"/>
<name>A0A644V566_9ZZZZ</name>
<keyword evidence="1" id="KW-0812">Transmembrane</keyword>
<dbReference type="Pfam" id="PF13150">
    <property type="entry name" value="TraL_transposon"/>
    <property type="match status" value="1"/>
</dbReference>
<feature type="transmembrane region" description="Helical" evidence="1">
    <location>
        <begin position="30"/>
        <end position="49"/>
    </location>
</feature>
<keyword evidence="1" id="KW-1133">Transmembrane helix</keyword>
<evidence type="ECO:0008006" key="3">
    <source>
        <dbReference type="Google" id="ProtNLM"/>
    </source>
</evidence>
<dbReference type="InterPro" id="IPR025050">
    <property type="entry name" value="TraL_transposon"/>
</dbReference>
<sequence>MVRKLFNKLNEWLEDGLRGLLGRLTPDRRVILVLTMLLVFGGLSIYMTVSSIYNFGKKRGLQLEIERIETLRLHQEQARRDSINQLNNFKNGTGEFE</sequence>
<evidence type="ECO:0000313" key="2">
    <source>
        <dbReference type="EMBL" id="MPL86347.1"/>
    </source>
</evidence>
<accession>A0A644V566</accession>
<reference evidence="2" key="1">
    <citation type="submission" date="2019-08" db="EMBL/GenBank/DDBJ databases">
        <authorList>
            <person name="Kucharzyk K."/>
            <person name="Murdoch R.W."/>
            <person name="Higgins S."/>
            <person name="Loffler F."/>
        </authorList>
    </citation>
    <scope>NUCLEOTIDE SEQUENCE</scope>
</reference>
<keyword evidence="1" id="KW-0472">Membrane</keyword>
<evidence type="ECO:0000256" key="1">
    <source>
        <dbReference type="SAM" id="Phobius"/>
    </source>
</evidence>
<protein>
    <recommendedName>
        <fullName evidence="3">DUF3989 domain-containing protein</fullName>
    </recommendedName>
</protein>
<dbReference type="EMBL" id="VSSQ01000220">
    <property type="protein sequence ID" value="MPL86347.1"/>
    <property type="molecule type" value="Genomic_DNA"/>
</dbReference>
<comment type="caution">
    <text evidence="2">The sequence shown here is derived from an EMBL/GenBank/DDBJ whole genome shotgun (WGS) entry which is preliminary data.</text>
</comment>